<dbReference type="EMBL" id="CCBB010000001">
    <property type="protein sequence ID" value="CDO05440.1"/>
    <property type="molecule type" value="Genomic_DNA"/>
</dbReference>
<keyword evidence="2" id="KW-1185">Reference proteome</keyword>
<accession>W9BG51</accession>
<sequence>MSMDDGLTDDERFPLRAAFEDYRPAPRELPIARPHAGHSVDDLRRLADGSEQVQMSHYEMTEQGVTKHTEWVGITRPLIKEEYR</sequence>
<dbReference type="AlphaFoldDB" id="W9BG51"/>
<dbReference type="Proteomes" id="UP000028870">
    <property type="component" value="Unassembled WGS sequence"/>
</dbReference>
<organism evidence="1 2">
    <name type="scientific">Mycolicibacterium cosmeticum</name>
    <dbReference type="NCBI Taxonomy" id="258533"/>
    <lineage>
        <taxon>Bacteria</taxon>
        <taxon>Bacillati</taxon>
        <taxon>Actinomycetota</taxon>
        <taxon>Actinomycetes</taxon>
        <taxon>Mycobacteriales</taxon>
        <taxon>Mycobacteriaceae</taxon>
        <taxon>Mycolicibacterium</taxon>
    </lineage>
</organism>
<name>W9BG51_MYCCO</name>
<proteinExistence type="predicted"/>
<comment type="caution">
    <text evidence="1">The sequence shown here is derived from an EMBL/GenBank/DDBJ whole genome shotgun (WGS) entry which is preliminary data.</text>
</comment>
<dbReference type="STRING" id="258533.BN977_00209"/>
<evidence type="ECO:0000313" key="2">
    <source>
        <dbReference type="Proteomes" id="UP000028870"/>
    </source>
</evidence>
<reference evidence="1" key="1">
    <citation type="submission" date="2014-03" db="EMBL/GenBank/DDBJ databases">
        <title>Draft Genome Sequence of Mycobacterium cosmeticum DSM 44829.</title>
        <authorList>
            <person name="Croce O."/>
            <person name="Robert C."/>
            <person name="Raoult D."/>
            <person name="Drancourt M."/>
        </authorList>
    </citation>
    <scope>NUCLEOTIDE SEQUENCE [LARGE SCALE GENOMIC DNA]</scope>
    <source>
        <strain evidence="1">DSM 44829</strain>
    </source>
</reference>
<protein>
    <submittedName>
        <fullName evidence="1">Uncharacterized protein</fullName>
    </submittedName>
</protein>
<evidence type="ECO:0000313" key="1">
    <source>
        <dbReference type="EMBL" id="CDO05440.1"/>
    </source>
</evidence>
<gene>
    <name evidence="1" type="ORF">BN977_00209</name>
</gene>
<dbReference type="OrthoDB" id="4641158at2"/>
<reference evidence="1" key="2">
    <citation type="submission" date="2014-03" db="EMBL/GenBank/DDBJ databases">
        <authorList>
            <person name="Urmite Genomes"/>
        </authorList>
    </citation>
    <scope>NUCLEOTIDE SEQUENCE</scope>
    <source>
        <strain evidence="1">DSM 44829</strain>
    </source>
</reference>